<feature type="domain" description="Cupin type-2" evidence="2">
    <location>
        <begin position="60"/>
        <end position="116"/>
    </location>
</feature>
<evidence type="ECO:0000313" key="3">
    <source>
        <dbReference type="EMBL" id="EFW93539.1"/>
    </source>
</evidence>
<dbReference type="eggNOG" id="arCOG02998">
    <property type="taxonomic scope" value="Archaea"/>
</dbReference>
<keyword evidence="1" id="KW-0479">Metal-binding</keyword>
<evidence type="ECO:0000256" key="1">
    <source>
        <dbReference type="ARBA" id="ARBA00022723"/>
    </source>
</evidence>
<dbReference type="Pfam" id="PF07883">
    <property type="entry name" value="Cupin_2"/>
    <property type="match status" value="1"/>
</dbReference>
<dbReference type="EMBL" id="AEMG01000003">
    <property type="protein sequence ID" value="EFW93539.1"/>
    <property type="molecule type" value="Genomic_DNA"/>
</dbReference>
<dbReference type="InterPro" id="IPR051610">
    <property type="entry name" value="GPI/OXD"/>
</dbReference>
<organism evidence="3 4">
    <name type="scientific">Haladaptatus paucihalophilus DX253</name>
    <dbReference type="NCBI Taxonomy" id="797209"/>
    <lineage>
        <taxon>Archaea</taxon>
        <taxon>Methanobacteriati</taxon>
        <taxon>Methanobacteriota</taxon>
        <taxon>Stenosarchaea group</taxon>
        <taxon>Halobacteria</taxon>
        <taxon>Halobacteriales</taxon>
        <taxon>Haladaptataceae</taxon>
        <taxon>Haladaptatus</taxon>
    </lineage>
</organism>
<name>E7QPT6_HALPU</name>
<dbReference type="Gene3D" id="2.60.120.10">
    <property type="entry name" value="Jelly Rolls"/>
    <property type="match status" value="1"/>
</dbReference>
<evidence type="ECO:0000259" key="2">
    <source>
        <dbReference type="Pfam" id="PF07883"/>
    </source>
</evidence>
<gene>
    <name evidence="3" type="ORF">ZOD2009_03972</name>
</gene>
<proteinExistence type="predicted"/>
<dbReference type="GO" id="GO:0046872">
    <property type="term" value="F:metal ion binding"/>
    <property type="evidence" value="ECO:0007669"/>
    <property type="project" value="UniProtKB-KW"/>
</dbReference>
<comment type="caution">
    <text evidence="3">The sequence shown here is derived from an EMBL/GenBank/DDBJ whole genome shotgun (WGS) entry which is preliminary data.</text>
</comment>
<dbReference type="OrthoDB" id="190812at2157"/>
<dbReference type="InterPro" id="IPR014710">
    <property type="entry name" value="RmlC-like_jellyroll"/>
</dbReference>
<dbReference type="Proteomes" id="UP000003751">
    <property type="component" value="Unassembled WGS sequence"/>
</dbReference>
<dbReference type="InterPro" id="IPR011051">
    <property type="entry name" value="RmlC_Cupin_sf"/>
</dbReference>
<dbReference type="PANTHER" id="PTHR35848:SF9">
    <property type="entry name" value="SLL1358 PROTEIN"/>
    <property type="match status" value="1"/>
</dbReference>
<dbReference type="PANTHER" id="PTHR35848">
    <property type="entry name" value="OXALATE-BINDING PROTEIN"/>
    <property type="match status" value="1"/>
</dbReference>
<reference evidence="3 4" key="1">
    <citation type="journal article" date="2014" name="ISME J.">
        <title>Trehalose/2-sulfotrehalose biosynthesis and glycine-betaine uptake are widely spread mechanisms for osmoadaptation in the Halobacteriales.</title>
        <authorList>
            <person name="Youssef N.H."/>
            <person name="Savage-Ashlock K.N."/>
            <person name="McCully A.L."/>
            <person name="Luedtke B."/>
            <person name="Shaw E.I."/>
            <person name="Hoff W.D."/>
            <person name="Elshahed M.S."/>
        </authorList>
    </citation>
    <scope>NUCLEOTIDE SEQUENCE [LARGE SCALE GENOMIC DNA]</scope>
    <source>
        <strain evidence="3 4">DX253</strain>
    </source>
</reference>
<dbReference type="InterPro" id="IPR013096">
    <property type="entry name" value="Cupin_2"/>
</dbReference>
<protein>
    <submittedName>
        <fullName evidence="3">Cupin 2 conserved barrel domain protein</fullName>
    </submittedName>
</protein>
<dbReference type="PATRIC" id="fig|797209.4.peg.782"/>
<evidence type="ECO:0000313" key="4">
    <source>
        <dbReference type="Proteomes" id="UP000003751"/>
    </source>
</evidence>
<dbReference type="SUPFAM" id="SSF51182">
    <property type="entry name" value="RmlC-like cupins"/>
    <property type="match status" value="1"/>
</dbReference>
<sequence length="166" mass="18484">MWKTIIDIHVNPHEMKKVAIEDTNGHASRAFQPLTEALGATGLALNYYERASGEHIGDCYHRHHKQEEVFYVLSGTATFETEDGDVEVDAGELIRFAPGEWQQGRNDGGDRLVVLALGAPRSDEPMDLRRTCPSCEERTPAVPEESDGEVVFYCEVCGAETGRYGW</sequence>
<dbReference type="AlphaFoldDB" id="E7QPT6"/>
<accession>E7QPT6</accession>